<evidence type="ECO:0000259" key="15">
    <source>
        <dbReference type="Pfam" id="PF03828"/>
    </source>
</evidence>
<evidence type="ECO:0000256" key="4">
    <source>
        <dbReference type="ARBA" id="ARBA00012388"/>
    </source>
</evidence>
<dbReference type="PANTHER" id="PTHR12271">
    <property type="entry name" value="POLY A POLYMERASE CID PAP -RELATED"/>
    <property type="match status" value="1"/>
</dbReference>
<feature type="compositionally biased region" description="Basic and acidic residues" evidence="14">
    <location>
        <begin position="691"/>
        <end position="701"/>
    </location>
</feature>
<dbReference type="FunFam" id="3.30.460.10:FF:000061">
    <property type="entry name" value="Poly(A) RNA polymerase gld-2"/>
    <property type="match status" value="1"/>
</dbReference>
<dbReference type="Gene3D" id="3.30.460.10">
    <property type="entry name" value="Beta Polymerase, domain 2"/>
    <property type="match status" value="1"/>
</dbReference>
<evidence type="ECO:0000256" key="3">
    <source>
        <dbReference type="ARBA" id="ARBA00004496"/>
    </source>
</evidence>
<keyword evidence="11" id="KW-0460">Magnesium</keyword>
<dbReference type="AlphaFoldDB" id="A0A9P1I6W7"/>
<evidence type="ECO:0000256" key="2">
    <source>
        <dbReference type="ARBA" id="ARBA00001946"/>
    </source>
</evidence>
<comment type="caution">
    <text evidence="17">The sequence shown here is derived from an EMBL/GenBank/DDBJ whole genome shotgun (WGS) entry which is preliminary data.</text>
</comment>
<comment type="cofactor">
    <cofactor evidence="1">
        <name>Mn(2+)</name>
        <dbReference type="ChEBI" id="CHEBI:29035"/>
    </cofactor>
</comment>
<name>A0A9P1I6W7_9PELO</name>
<dbReference type="GO" id="GO:0005524">
    <property type="term" value="F:ATP binding"/>
    <property type="evidence" value="ECO:0007669"/>
    <property type="project" value="UniProtKB-KW"/>
</dbReference>
<reference evidence="17" key="1">
    <citation type="submission" date="2022-11" db="EMBL/GenBank/DDBJ databases">
        <authorList>
            <person name="Kikuchi T."/>
        </authorList>
    </citation>
    <scope>NUCLEOTIDE SEQUENCE</scope>
    <source>
        <strain evidence="17">PS1010</strain>
    </source>
</reference>
<proteinExistence type="inferred from homology"/>
<protein>
    <recommendedName>
        <fullName evidence="4">polynucleotide adenylyltransferase</fullName>
        <ecNumber evidence="4">2.7.7.19</ecNumber>
    </recommendedName>
</protein>
<feature type="region of interest" description="Disordered" evidence="14">
    <location>
        <begin position="643"/>
        <end position="752"/>
    </location>
</feature>
<sequence>MYSETSKNSTTSNRRKYSLSTSTQSTQKEDEEDLCCFEACSSSSSSGASSSSMISPVESMTDAEMAIIEIAHRDSTLLELYADPSWRFYSLSRTAFCLATVAMQHGLSGDEGFWKWRRSTRGKAKIIERRPSNASDIDSISTSSSISSAQDLTITKSTRNGIKPPPPPTSVLTKDGGYEVSHMDVLSEKIWHYHNKVSQTDEMLSRKLQLRDMLYSSISPVFPMCGLYVVGSSLNGFGNNSSDMDLCLMITNKELDQKNDAVVVLNLILATLQYEKFVTSQKLILAKVPILRIKFAEPFGDITVDLNANNSVAIRNTHLLCYYSAYDWRVRPLVSVVKEWAKRKGINDANKSTFTSYSLVLMVIHYLQCGTNPVVLPNLQKLYPNRFSNKIDVRTLNVTMTLENVGTGSGGNSTTSTTTSATASNSNGNSSPMEIPAVAEDNTTLGELLIGFLDYYANQFDYDRDAISIRQGQRLERSVVARPKNMTAPPPPSQLSMNGAGICGTAVPNQQQQQTSTTTPPPSTSASTSSIQSCSKQQQVQTQAQQNQQQLFQGAWRSQWRCVCIEEPFTNSNTAHSIYDEMVFGAIKDAFREAHGELRKNHDLDRLMQCEPINVTIPATGAVVYAALYEGERPAYYGQPYQPHIQQQQQRRQPNGAQNNTYNRNGGRRYSSNQNQKSSRSQENVIVANGVEKKEDCKVRSDLTTPSPIPPASSSATSSTSVSSSNSPASTSAPNSSSSTSSNNVVVVSANK</sequence>
<dbReference type="Pfam" id="PF22600">
    <property type="entry name" value="MTPAP-like_central"/>
    <property type="match status" value="1"/>
</dbReference>
<feature type="compositionally biased region" description="Polar residues" evidence="14">
    <location>
        <begin position="1"/>
        <end position="26"/>
    </location>
</feature>
<keyword evidence="9" id="KW-0547">Nucleotide-binding</keyword>
<organism evidence="17 18">
    <name type="scientific">Caenorhabditis angaria</name>
    <dbReference type="NCBI Taxonomy" id="860376"/>
    <lineage>
        <taxon>Eukaryota</taxon>
        <taxon>Metazoa</taxon>
        <taxon>Ecdysozoa</taxon>
        <taxon>Nematoda</taxon>
        <taxon>Chromadorea</taxon>
        <taxon>Rhabditida</taxon>
        <taxon>Rhabditina</taxon>
        <taxon>Rhabditomorpha</taxon>
        <taxon>Rhabditoidea</taxon>
        <taxon>Rhabditidae</taxon>
        <taxon>Peloderinae</taxon>
        <taxon>Caenorhabditis</taxon>
    </lineage>
</organism>
<keyword evidence="8" id="KW-0479">Metal-binding</keyword>
<feature type="region of interest" description="Disordered" evidence="14">
    <location>
        <begin position="148"/>
        <end position="174"/>
    </location>
</feature>
<feature type="compositionally biased region" description="Polar residues" evidence="14">
    <location>
        <begin position="149"/>
        <end position="160"/>
    </location>
</feature>
<evidence type="ECO:0000256" key="5">
    <source>
        <dbReference type="ARBA" id="ARBA00022490"/>
    </source>
</evidence>
<feature type="region of interest" description="Disordered" evidence="14">
    <location>
        <begin position="404"/>
        <end position="433"/>
    </location>
</feature>
<dbReference type="Proteomes" id="UP001152747">
    <property type="component" value="Unassembled WGS sequence"/>
</dbReference>
<evidence type="ECO:0000256" key="9">
    <source>
        <dbReference type="ARBA" id="ARBA00022741"/>
    </source>
</evidence>
<feature type="domain" description="Poly(A) RNA polymerase mitochondrial-like central palm" evidence="16">
    <location>
        <begin position="186"/>
        <end position="324"/>
    </location>
</feature>
<dbReference type="GO" id="GO:0005737">
    <property type="term" value="C:cytoplasm"/>
    <property type="evidence" value="ECO:0007669"/>
    <property type="project" value="UniProtKB-SubCell"/>
</dbReference>
<feature type="compositionally biased region" description="Low complexity" evidence="14">
    <location>
        <begin position="412"/>
        <end position="431"/>
    </location>
</feature>
<keyword evidence="5" id="KW-0963">Cytoplasm</keyword>
<dbReference type="CDD" id="cd05402">
    <property type="entry name" value="NT_PAP_TUTase"/>
    <property type="match status" value="1"/>
</dbReference>
<feature type="domain" description="PAP-associated" evidence="15">
    <location>
        <begin position="444"/>
        <end position="483"/>
    </location>
</feature>
<dbReference type="Pfam" id="PF03828">
    <property type="entry name" value="PAP_assoc"/>
    <property type="match status" value="1"/>
</dbReference>
<dbReference type="SUPFAM" id="SSF81631">
    <property type="entry name" value="PAP/OAS1 substrate-binding domain"/>
    <property type="match status" value="1"/>
</dbReference>
<dbReference type="GO" id="GO:1990817">
    <property type="term" value="F:poly(A) RNA polymerase activity"/>
    <property type="evidence" value="ECO:0007669"/>
    <property type="project" value="UniProtKB-EC"/>
</dbReference>
<dbReference type="EMBL" id="CANHGI010000001">
    <property type="protein sequence ID" value="CAI5439427.1"/>
    <property type="molecule type" value="Genomic_DNA"/>
</dbReference>
<dbReference type="InterPro" id="IPR054708">
    <property type="entry name" value="MTPAP-like_central"/>
</dbReference>
<dbReference type="PANTHER" id="PTHR12271:SF40">
    <property type="entry name" value="POLY(A) RNA POLYMERASE GLD2"/>
    <property type="match status" value="1"/>
</dbReference>
<evidence type="ECO:0000256" key="11">
    <source>
        <dbReference type="ARBA" id="ARBA00022842"/>
    </source>
</evidence>
<feature type="compositionally biased region" description="Low complexity" evidence="14">
    <location>
        <begin position="505"/>
        <end position="533"/>
    </location>
</feature>
<feature type="region of interest" description="Disordered" evidence="14">
    <location>
        <begin position="1"/>
        <end position="30"/>
    </location>
</feature>
<keyword evidence="6" id="KW-0507">mRNA processing</keyword>
<dbReference type="GO" id="GO:0006397">
    <property type="term" value="P:mRNA processing"/>
    <property type="evidence" value="ECO:0007669"/>
    <property type="project" value="UniProtKB-KW"/>
</dbReference>
<keyword evidence="12" id="KW-0464">Manganese</keyword>
<evidence type="ECO:0000256" key="14">
    <source>
        <dbReference type="SAM" id="MobiDB-lite"/>
    </source>
</evidence>
<evidence type="ECO:0000256" key="6">
    <source>
        <dbReference type="ARBA" id="ARBA00022664"/>
    </source>
</evidence>
<keyword evidence="18" id="KW-1185">Reference proteome</keyword>
<dbReference type="InterPro" id="IPR002058">
    <property type="entry name" value="PAP_assoc"/>
</dbReference>
<feature type="compositionally biased region" description="Low complexity" evidence="14">
    <location>
        <begin position="712"/>
        <end position="752"/>
    </location>
</feature>
<feature type="region of interest" description="Disordered" evidence="14">
    <location>
        <begin position="478"/>
        <end position="533"/>
    </location>
</feature>
<evidence type="ECO:0000259" key="16">
    <source>
        <dbReference type="Pfam" id="PF22600"/>
    </source>
</evidence>
<dbReference type="GO" id="GO:0031123">
    <property type="term" value="P:RNA 3'-end processing"/>
    <property type="evidence" value="ECO:0007669"/>
    <property type="project" value="TreeGrafter"/>
</dbReference>
<dbReference type="Gene3D" id="1.10.1410.10">
    <property type="match status" value="1"/>
</dbReference>
<comment type="subcellular location">
    <subcellularLocation>
        <location evidence="3">Cytoplasm</location>
    </subcellularLocation>
</comment>
<gene>
    <name evidence="17" type="ORF">CAMP_LOCUS2064</name>
</gene>
<evidence type="ECO:0000256" key="10">
    <source>
        <dbReference type="ARBA" id="ARBA00022840"/>
    </source>
</evidence>
<evidence type="ECO:0000313" key="18">
    <source>
        <dbReference type="Proteomes" id="UP001152747"/>
    </source>
</evidence>
<evidence type="ECO:0000256" key="12">
    <source>
        <dbReference type="ARBA" id="ARBA00023211"/>
    </source>
</evidence>
<dbReference type="EC" id="2.7.7.19" evidence="4"/>
<evidence type="ECO:0000313" key="17">
    <source>
        <dbReference type="EMBL" id="CAI5439427.1"/>
    </source>
</evidence>
<keyword evidence="7" id="KW-0808">Transferase</keyword>
<evidence type="ECO:0000256" key="1">
    <source>
        <dbReference type="ARBA" id="ARBA00001936"/>
    </source>
</evidence>
<dbReference type="GO" id="GO:0046872">
    <property type="term" value="F:metal ion binding"/>
    <property type="evidence" value="ECO:0007669"/>
    <property type="project" value="UniProtKB-KW"/>
</dbReference>
<feature type="compositionally biased region" description="Low complexity" evidence="14">
    <location>
        <begin position="643"/>
        <end position="684"/>
    </location>
</feature>
<dbReference type="OrthoDB" id="2274644at2759"/>
<comment type="cofactor">
    <cofactor evidence="2">
        <name>Mg(2+)</name>
        <dbReference type="ChEBI" id="CHEBI:18420"/>
    </cofactor>
</comment>
<evidence type="ECO:0000256" key="7">
    <source>
        <dbReference type="ARBA" id="ARBA00022679"/>
    </source>
</evidence>
<evidence type="ECO:0000256" key="13">
    <source>
        <dbReference type="ARBA" id="ARBA00038491"/>
    </source>
</evidence>
<keyword evidence="10" id="KW-0067">ATP-binding</keyword>
<accession>A0A9P1I6W7</accession>
<evidence type="ECO:0000256" key="8">
    <source>
        <dbReference type="ARBA" id="ARBA00022723"/>
    </source>
</evidence>
<comment type="similarity">
    <text evidence="13">Belongs to the DNA polymerase type-B-like family. GLD2 subfamily.</text>
</comment>
<dbReference type="SUPFAM" id="SSF81301">
    <property type="entry name" value="Nucleotidyltransferase"/>
    <property type="match status" value="1"/>
</dbReference>
<dbReference type="InterPro" id="IPR043519">
    <property type="entry name" value="NT_sf"/>
</dbReference>